<name>T1HE56_RHOPR</name>
<keyword evidence="2" id="KW-1185">Reference proteome</keyword>
<sequence>MYLEGIDMNLGNLYPKVDYPVSRNVPSLCQLLTWENVTSPLFNYFKKSLGYFLVMEIYNNTNKDGQRSFVMESVNFKTEQVNDTNFHSDIYTLLQKGVGEFEVNLESVTLASGQIKQ</sequence>
<dbReference type="HOGENOM" id="CLU_2090847_0_0_1"/>
<dbReference type="Gene3D" id="3.30.70.3290">
    <property type="match status" value="1"/>
</dbReference>
<dbReference type="AlphaFoldDB" id="T1HE56"/>
<dbReference type="Proteomes" id="UP000015103">
    <property type="component" value="Unassembled WGS sequence"/>
</dbReference>
<dbReference type="InParanoid" id="T1HE56"/>
<dbReference type="EMBL" id="ACPB03027369">
    <property type="status" value="NOT_ANNOTATED_CDS"/>
    <property type="molecule type" value="Genomic_DNA"/>
</dbReference>
<dbReference type="VEuPathDB" id="VectorBase:RPRC002328"/>
<evidence type="ECO:0000313" key="1">
    <source>
        <dbReference type="EnsemblMetazoa" id="RPRC002328-PA"/>
    </source>
</evidence>
<dbReference type="EnsemblMetazoa" id="RPRC002328-RA">
    <property type="protein sequence ID" value="RPRC002328-PA"/>
    <property type="gene ID" value="RPRC002328"/>
</dbReference>
<accession>T1HE56</accession>
<evidence type="ECO:0000313" key="2">
    <source>
        <dbReference type="Proteomes" id="UP000015103"/>
    </source>
</evidence>
<reference evidence="1" key="1">
    <citation type="submission" date="2015-05" db="UniProtKB">
        <authorList>
            <consortium name="EnsemblMetazoa"/>
        </authorList>
    </citation>
    <scope>IDENTIFICATION</scope>
</reference>
<organism evidence="1 2">
    <name type="scientific">Rhodnius prolixus</name>
    <name type="common">Triatomid bug</name>
    <dbReference type="NCBI Taxonomy" id="13249"/>
    <lineage>
        <taxon>Eukaryota</taxon>
        <taxon>Metazoa</taxon>
        <taxon>Ecdysozoa</taxon>
        <taxon>Arthropoda</taxon>
        <taxon>Hexapoda</taxon>
        <taxon>Insecta</taxon>
        <taxon>Pterygota</taxon>
        <taxon>Neoptera</taxon>
        <taxon>Paraneoptera</taxon>
        <taxon>Hemiptera</taxon>
        <taxon>Heteroptera</taxon>
        <taxon>Panheteroptera</taxon>
        <taxon>Cimicomorpha</taxon>
        <taxon>Reduviidae</taxon>
        <taxon>Triatominae</taxon>
        <taxon>Rhodnius</taxon>
    </lineage>
</organism>
<protein>
    <submittedName>
        <fullName evidence="1">Uncharacterized protein</fullName>
    </submittedName>
</protein>
<proteinExistence type="predicted"/>